<keyword evidence="2 5" id="KW-0645">Protease</keyword>
<dbReference type="PROSITE" id="PS51892">
    <property type="entry name" value="SUBTILASE"/>
    <property type="match status" value="1"/>
</dbReference>
<dbReference type="Gene3D" id="3.40.50.200">
    <property type="entry name" value="Peptidase S8/S53 domain"/>
    <property type="match status" value="1"/>
</dbReference>
<dbReference type="OrthoDB" id="9790784at2"/>
<dbReference type="InterPro" id="IPR036116">
    <property type="entry name" value="FN3_sf"/>
</dbReference>
<dbReference type="InterPro" id="IPR015500">
    <property type="entry name" value="Peptidase_S8_subtilisin-rel"/>
</dbReference>
<evidence type="ECO:0000256" key="6">
    <source>
        <dbReference type="SAM" id="MobiDB-lite"/>
    </source>
</evidence>
<organism evidence="8 9">
    <name type="scientific">Marinicella litoralis</name>
    <dbReference type="NCBI Taxonomy" id="644220"/>
    <lineage>
        <taxon>Bacteria</taxon>
        <taxon>Pseudomonadati</taxon>
        <taxon>Pseudomonadota</taxon>
        <taxon>Gammaproteobacteria</taxon>
        <taxon>Lysobacterales</taxon>
        <taxon>Marinicellaceae</taxon>
        <taxon>Marinicella</taxon>
    </lineage>
</organism>
<feature type="chain" id="PRO_5020492404" evidence="7">
    <location>
        <begin position="26"/>
        <end position="1164"/>
    </location>
</feature>
<dbReference type="EMBL" id="SNZB01000001">
    <property type="protein sequence ID" value="TDR23842.1"/>
    <property type="molecule type" value="Genomic_DNA"/>
</dbReference>
<protein>
    <submittedName>
        <fullName evidence="8">Uncharacterized protein</fullName>
    </submittedName>
</protein>
<dbReference type="PANTHER" id="PTHR43806">
    <property type="entry name" value="PEPTIDASE S8"/>
    <property type="match status" value="1"/>
</dbReference>
<dbReference type="Proteomes" id="UP000295724">
    <property type="component" value="Unassembled WGS sequence"/>
</dbReference>
<evidence type="ECO:0000313" key="8">
    <source>
        <dbReference type="EMBL" id="TDR23842.1"/>
    </source>
</evidence>
<dbReference type="GO" id="GO:0006508">
    <property type="term" value="P:proteolysis"/>
    <property type="evidence" value="ECO:0007669"/>
    <property type="project" value="UniProtKB-KW"/>
</dbReference>
<feature type="region of interest" description="Disordered" evidence="6">
    <location>
        <begin position="60"/>
        <end position="79"/>
    </location>
</feature>
<keyword evidence="3 5" id="KW-0378">Hydrolase</keyword>
<comment type="similarity">
    <text evidence="1 5">Belongs to the peptidase S8 family.</text>
</comment>
<dbReference type="SUPFAM" id="SSF52743">
    <property type="entry name" value="Subtilisin-like"/>
    <property type="match status" value="1"/>
</dbReference>
<comment type="caution">
    <text evidence="8">The sequence shown here is derived from an EMBL/GenBank/DDBJ whole genome shotgun (WGS) entry which is preliminary data.</text>
</comment>
<keyword evidence="7" id="KW-0732">Signal</keyword>
<dbReference type="PROSITE" id="PS00137">
    <property type="entry name" value="SUBTILASE_HIS"/>
    <property type="match status" value="1"/>
</dbReference>
<dbReference type="SUPFAM" id="SSF49265">
    <property type="entry name" value="Fibronectin type III"/>
    <property type="match status" value="1"/>
</dbReference>
<dbReference type="PRINTS" id="PR00723">
    <property type="entry name" value="SUBTILISIN"/>
</dbReference>
<name>A0A4R6XV05_9GAMM</name>
<evidence type="ECO:0000313" key="9">
    <source>
        <dbReference type="Proteomes" id="UP000295724"/>
    </source>
</evidence>
<dbReference type="InterPro" id="IPR036852">
    <property type="entry name" value="Peptidase_S8/S53_dom_sf"/>
</dbReference>
<sequence>MFKINQKIKSAWLLMLSLQPAIIMAGAGQTLDQPNESVHVSNNDSVQTLLTHPVDGIKGRALSGSMGRSEETKANKNNESTEYDEMGQAHFDPVFQAGSIIDQALANKIAKLNGGLNNDQNATESIRLMVYLNYFPHEQVFKQTIQNHHAEITALEFKRQGLLAETAGQRDSAAPTDALNYPSMLVFDEAYKDELKAMNTEHEALSLLIKNEAVAEISDLINRFQHPIKSQLNAMGVDVEFGAIAGNVLVVKAKLDQVETIATIPGVLRIAEDVMMEGQLNVLPAAAMVDPDDSSLLGLWDSGADGGIYDPAIIDSGLDDNHPAMQNSASPLRNNFQTWYLVAANDSTAFDDANTTDDLQGHGTAVAGIVGSYGSSGFTSHLGMSHGVDKLVNLKAGFLNTSGTASMFYSDLYRIVDRGLNNTNSLMPSNSFNDDIDGMNLSYGGATSLDDTDVGRFLDAVIASYTDTPITVSAGNSGPTNTLFSDTASAYNVITVGNANDRNTVSRDDDIMRSSSTVGPTANGRKKPDISTYGSFISAPNNDWEGASADFVNFTGTSASAPVVLGVIMDLNDAGLFDELAVKALLINTAQKNLPSVSIEDDSDGWDPQVGWGVMNAFAAYFHRFDTFKDSVTPRNTDGDFQLYKGSMRDEGILGEGRDRATLVWNRSATYEPNTAPSEYFGLSDINLRLYAEDNNNLLDTDLNGIDNVHQVRVGAGATDTDVVVKVYAWSTTFVNGDAAEEYALATEDGFTRVDFPTQFQGIAVWPTEVEPNEVFDVQFWLRNDSDLASHNNEFDLNLPAGFTLISGVDTQVVGSAAAKGGNTSTVTYTIQAAAVVADGINLQVQHSHNSYLEDYGPFNWNMGINVRVDNTPPTPNPMGFASLPNNNGLNQLSMLAQTAFDTHNDPIQYYHDFTSAPSGGFGGTDSGWINDRNYTDLALDSNHEYCYRVWARDSAASLNVTAPSASACSYTSQPTPEAVLIGGVATNSITVSAAVLPPNIILGSSGLQFNNVEAGTTSAWQQNNTPWESNGLTAATEYTFTARARNGDGDVSVEGPAVMASTLANPPAVNSIELISDSQIQINLNANSNGLGAEYLIQNVSNGIDSGWRNQLSWVQSGLACNTSYTYQARARNPDGIETIIVSVGTINNDCSTDVIFVDGFDN</sequence>
<evidence type="ECO:0000256" key="2">
    <source>
        <dbReference type="ARBA" id="ARBA00022670"/>
    </source>
</evidence>
<feature type="active site" description="Charge relay system" evidence="5">
    <location>
        <position position="362"/>
    </location>
</feature>
<feature type="active site" description="Charge relay system" evidence="5">
    <location>
        <position position="315"/>
    </location>
</feature>
<proteinExistence type="inferred from homology"/>
<dbReference type="RefSeq" id="WP_099017547.1">
    <property type="nucleotide sequence ID" value="NZ_NIHB01000001.1"/>
</dbReference>
<evidence type="ECO:0000256" key="1">
    <source>
        <dbReference type="ARBA" id="ARBA00011073"/>
    </source>
</evidence>
<gene>
    <name evidence="8" type="ORF">C8D91_0709</name>
</gene>
<accession>A0A4R6XV05</accession>
<reference evidence="8 9" key="1">
    <citation type="submission" date="2019-03" db="EMBL/GenBank/DDBJ databases">
        <title>Genomic Encyclopedia of Type Strains, Phase IV (KMG-IV): sequencing the most valuable type-strain genomes for metagenomic binning, comparative biology and taxonomic classification.</title>
        <authorList>
            <person name="Goeker M."/>
        </authorList>
    </citation>
    <scope>NUCLEOTIDE SEQUENCE [LARGE SCALE GENOMIC DNA]</scope>
    <source>
        <strain evidence="8 9">DSM 25488</strain>
    </source>
</reference>
<evidence type="ECO:0000256" key="5">
    <source>
        <dbReference type="PROSITE-ProRule" id="PRU01240"/>
    </source>
</evidence>
<keyword evidence="9" id="KW-1185">Reference proteome</keyword>
<evidence type="ECO:0000256" key="3">
    <source>
        <dbReference type="ARBA" id="ARBA00022801"/>
    </source>
</evidence>
<keyword evidence="4 5" id="KW-0720">Serine protease</keyword>
<dbReference type="AlphaFoldDB" id="A0A4R6XV05"/>
<feature type="region of interest" description="Disordered" evidence="6">
    <location>
        <begin position="505"/>
        <end position="525"/>
    </location>
</feature>
<dbReference type="PANTHER" id="PTHR43806:SF11">
    <property type="entry name" value="CEREVISIN-RELATED"/>
    <property type="match status" value="1"/>
</dbReference>
<dbReference type="GO" id="GO:0004252">
    <property type="term" value="F:serine-type endopeptidase activity"/>
    <property type="evidence" value="ECO:0007669"/>
    <property type="project" value="UniProtKB-UniRule"/>
</dbReference>
<dbReference type="InterPro" id="IPR022398">
    <property type="entry name" value="Peptidase_S8_His-AS"/>
</dbReference>
<dbReference type="InterPro" id="IPR050131">
    <property type="entry name" value="Peptidase_S8_subtilisin-like"/>
</dbReference>
<evidence type="ECO:0000256" key="7">
    <source>
        <dbReference type="SAM" id="SignalP"/>
    </source>
</evidence>
<evidence type="ECO:0000256" key="4">
    <source>
        <dbReference type="ARBA" id="ARBA00022825"/>
    </source>
</evidence>
<feature type="signal peptide" evidence="7">
    <location>
        <begin position="1"/>
        <end position="25"/>
    </location>
</feature>
<feature type="active site" description="Charge relay system" evidence="5">
    <location>
        <position position="558"/>
    </location>
</feature>